<feature type="transmembrane region" description="Helical" evidence="1">
    <location>
        <begin position="1174"/>
        <end position="1195"/>
    </location>
</feature>
<feature type="transmembrane region" description="Helical" evidence="1">
    <location>
        <begin position="412"/>
        <end position="428"/>
    </location>
</feature>
<sequence>MATDAKPSDLTPPPPHPNQSKSILERLIDSFLQESSIQWMLVVGAAIISASSLMLVTRQWTSLPVTLKFLTILGYTAVNYAAAEYCGRRMRLHTTAQVLRCLTIILIPIGFLSLAWLTGDAVSLSNSALTLLLLVPATGFMVFAADRIFSHWLHGRQHAFVAAYMMLCLAGAMPVINTTWLAVLFSTGFWLVMTIGVVKVNRHVFWLTEEQRLPRVFGFLPIIILASQCVVLLLTKTLDAVPFHWLGLGLVMMAATVLMTTKSIVDVFRQRTGDLVHPLPWSIMTPLLAGLMLTAAGVLFSFHGFSFTGSATRAVVPTATIAAGLMFTIARDTRHRSFVWVGLILVTVAYQSCPTLLGDLVGAMKAGAASAVDEDRLPIAFYGLTYLPLLIGFALASRWAGRRGLREFQIPLKRFVSVVSVALLALSLTNLKAAFIVSAIGSVAFLFDSIMFRDRRFMLASIGALILAVASAVPFAAAMDLADLGSRWSYVALGVLGLAMSSLPMLDRFLSSSCFEDRQPVAWFSIVGQAISVTISVLSMGAILTRGSMATLPQLDALDGVVLSVVLTSLCVFTLHWRNYLSGVWMWVIALTSVGLYAAKLVPSEPEFLGWLAGGTGVIALAAYCILRHLRIDASNQRFLAYSTREINFRCPTRLASVLLPLADLTLAVFATLASTYFLPSLLWATITLDVTVLPLGWAWVCAVIAVAAILFRSSLATATTLFFAPVVAGISLGLLVPHWFHYEMLPLVYAVSSAIPLALAVRNDRVNRPLVLRLSSAWLVVIAPLAIAYVSPLVLAGSIVATFTLLVVYRDFAKDLAKHRTGLAILASVQGIQSASMLAGFRGFIVELPTSPLLVPACVWMLAAAVIAVIAVQASESKLEAATSRHWGLVLRVFAVLFFLVCLASNQIVGYQRAIIIASLIASVLAEGHAALRRQVEGHVWAMGAVAGLMVAWFHWHQQISVPHGLLRLLCVVAAAGLLTFAHRCNKHSRFHIFVRTATIAGLTMPLVSAVWSLWETAHGPTELLIVFGAAATWFVHGRLHQARQYVVGAAVMLNVGLSTLFASWSLTDPQMYLIPIGLTVIGLVELLRTDIPESAHDPLRYLGGLAILVSPCFAILGGSWLHIASLMILSVLVILLAIGLRLRALIHVGAAFLCVDLVAMVIRSTIDQPGMLWVVGLAVGASVIAIGAVCEHYRESLLSRIRMLSDELATWH</sequence>
<feature type="transmembrane region" description="Helical" evidence="1">
    <location>
        <begin position="1147"/>
        <end position="1168"/>
    </location>
</feature>
<reference evidence="2 3" key="1">
    <citation type="submission" date="2019-02" db="EMBL/GenBank/DDBJ databases">
        <title>Deep-cultivation of Planctomycetes and their phenomic and genomic characterization uncovers novel biology.</title>
        <authorList>
            <person name="Wiegand S."/>
            <person name="Jogler M."/>
            <person name="Boedeker C."/>
            <person name="Pinto D."/>
            <person name="Vollmers J."/>
            <person name="Rivas-Marin E."/>
            <person name="Kohn T."/>
            <person name="Peeters S.H."/>
            <person name="Heuer A."/>
            <person name="Rast P."/>
            <person name="Oberbeckmann S."/>
            <person name="Bunk B."/>
            <person name="Jeske O."/>
            <person name="Meyerdierks A."/>
            <person name="Storesund J.E."/>
            <person name="Kallscheuer N."/>
            <person name="Luecker S."/>
            <person name="Lage O.M."/>
            <person name="Pohl T."/>
            <person name="Merkel B.J."/>
            <person name="Hornburger P."/>
            <person name="Mueller R.-W."/>
            <person name="Bruemmer F."/>
            <person name="Labrenz M."/>
            <person name="Spormann A.M."/>
            <person name="Op Den Camp H."/>
            <person name="Overmann J."/>
            <person name="Amann R."/>
            <person name="Jetten M.S.M."/>
            <person name="Mascher T."/>
            <person name="Medema M.H."/>
            <person name="Devos D.P."/>
            <person name="Kaster A.-K."/>
            <person name="Ovreas L."/>
            <person name="Rohde M."/>
            <person name="Galperin M.Y."/>
            <person name="Jogler C."/>
        </authorList>
    </citation>
    <scope>NUCLEOTIDE SEQUENCE [LARGE SCALE GENOMIC DNA]</scope>
    <source>
        <strain evidence="2 3">CA85</strain>
    </source>
</reference>
<feature type="transmembrane region" description="Helical" evidence="1">
    <location>
        <begin position="719"/>
        <end position="741"/>
    </location>
</feature>
<feature type="transmembrane region" description="Helical" evidence="1">
    <location>
        <begin position="794"/>
        <end position="810"/>
    </location>
</feature>
<feature type="transmembrane region" description="Helical" evidence="1">
    <location>
        <begin position="1048"/>
        <end position="1066"/>
    </location>
</feature>
<feature type="transmembrane region" description="Helical" evidence="1">
    <location>
        <begin position="98"/>
        <end position="118"/>
    </location>
</feature>
<feature type="transmembrane region" description="Helical" evidence="1">
    <location>
        <begin position="182"/>
        <end position="201"/>
    </location>
</feature>
<feature type="transmembrane region" description="Helical" evidence="1">
    <location>
        <begin position="915"/>
        <end position="933"/>
    </location>
</feature>
<feature type="transmembrane region" description="Helical" evidence="1">
    <location>
        <begin position="994"/>
        <end position="1016"/>
    </location>
</feature>
<keyword evidence="3" id="KW-1185">Reference proteome</keyword>
<feature type="transmembrane region" description="Helical" evidence="1">
    <location>
        <begin position="822"/>
        <end position="842"/>
    </location>
</feature>
<feature type="transmembrane region" description="Helical" evidence="1">
    <location>
        <begin position="311"/>
        <end position="330"/>
    </location>
</feature>
<keyword evidence="1" id="KW-0472">Membrane</keyword>
<feature type="transmembrane region" description="Helical" evidence="1">
    <location>
        <begin position="377"/>
        <end position="400"/>
    </location>
</feature>
<dbReference type="Proteomes" id="UP000318053">
    <property type="component" value="Unassembled WGS sequence"/>
</dbReference>
<feature type="transmembrane region" description="Helical" evidence="1">
    <location>
        <begin position="157"/>
        <end position="176"/>
    </location>
</feature>
<dbReference type="EMBL" id="SJPK01000002">
    <property type="protein sequence ID" value="TWT74308.1"/>
    <property type="molecule type" value="Genomic_DNA"/>
</dbReference>
<feature type="transmembrane region" description="Helical" evidence="1">
    <location>
        <begin position="963"/>
        <end position="982"/>
    </location>
</feature>
<feature type="transmembrane region" description="Helical" evidence="1">
    <location>
        <begin position="1125"/>
        <end position="1142"/>
    </location>
</feature>
<feature type="transmembrane region" description="Helical" evidence="1">
    <location>
        <begin position="655"/>
        <end position="679"/>
    </location>
</feature>
<keyword evidence="1" id="KW-0812">Transmembrane</keyword>
<protein>
    <submittedName>
        <fullName evidence="2">Uncharacterized protein</fullName>
    </submittedName>
</protein>
<dbReference type="AlphaFoldDB" id="A0A5C5YGM3"/>
<feature type="transmembrane region" description="Helical" evidence="1">
    <location>
        <begin position="37"/>
        <end position="56"/>
    </location>
</feature>
<feature type="transmembrane region" description="Helical" evidence="1">
    <location>
        <begin position="124"/>
        <end position="145"/>
    </location>
</feature>
<feature type="transmembrane region" description="Helical" evidence="1">
    <location>
        <begin position="854"/>
        <end position="876"/>
    </location>
</feature>
<feature type="transmembrane region" description="Helical" evidence="1">
    <location>
        <begin position="281"/>
        <end position="305"/>
    </location>
</feature>
<feature type="transmembrane region" description="Helical" evidence="1">
    <location>
        <begin position="584"/>
        <end position="602"/>
    </location>
</feature>
<evidence type="ECO:0000256" key="1">
    <source>
        <dbReference type="SAM" id="Phobius"/>
    </source>
</evidence>
<feature type="transmembrane region" description="Helical" evidence="1">
    <location>
        <begin position="888"/>
        <end position="909"/>
    </location>
</feature>
<feature type="transmembrane region" description="Helical" evidence="1">
    <location>
        <begin position="940"/>
        <end position="957"/>
    </location>
</feature>
<feature type="transmembrane region" description="Helical" evidence="1">
    <location>
        <begin position="213"/>
        <end position="235"/>
    </location>
</feature>
<feature type="transmembrane region" description="Helical" evidence="1">
    <location>
        <begin position="459"/>
        <end position="478"/>
    </location>
</feature>
<feature type="transmembrane region" description="Helical" evidence="1">
    <location>
        <begin position="557"/>
        <end position="577"/>
    </location>
</feature>
<dbReference type="RefSeq" id="WP_186774763.1">
    <property type="nucleotide sequence ID" value="NZ_SJPK01000002.1"/>
</dbReference>
<accession>A0A5C5YGM3</accession>
<comment type="caution">
    <text evidence="2">The sequence shown here is derived from an EMBL/GenBank/DDBJ whole genome shotgun (WGS) entry which is preliminary data.</text>
</comment>
<proteinExistence type="predicted"/>
<feature type="transmembrane region" description="Helical" evidence="1">
    <location>
        <begin position="490"/>
        <end position="510"/>
    </location>
</feature>
<gene>
    <name evidence="2" type="ORF">CA85_11950</name>
</gene>
<feature type="transmembrane region" description="Helical" evidence="1">
    <location>
        <begin position="608"/>
        <end position="627"/>
    </location>
</feature>
<feature type="transmembrane region" description="Helical" evidence="1">
    <location>
        <begin position="337"/>
        <end position="357"/>
    </location>
</feature>
<keyword evidence="1" id="KW-1133">Transmembrane helix</keyword>
<feature type="transmembrane region" description="Helical" evidence="1">
    <location>
        <begin position="434"/>
        <end position="452"/>
    </location>
</feature>
<feature type="transmembrane region" description="Helical" evidence="1">
    <location>
        <begin position="241"/>
        <end position="260"/>
    </location>
</feature>
<feature type="transmembrane region" description="Helical" evidence="1">
    <location>
        <begin position="691"/>
        <end position="712"/>
    </location>
</feature>
<evidence type="ECO:0000313" key="3">
    <source>
        <dbReference type="Proteomes" id="UP000318053"/>
    </source>
</evidence>
<organism evidence="2 3">
    <name type="scientific">Allorhodopirellula solitaria</name>
    <dbReference type="NCBI Taxonomy" id="2527987"/>
    <lineage>
        <taxon>Bacteria</taxon>
        <taxon>Pseudomonadati</taxon>
        <taxon>Planctomycetota</taxon>
        <taxon>Planctomycetia</taxon>
        <taxon>Pirellulales</taxon>
        <taxon>Pirellulaceae</taxon>
        <taxon>Allorhodopirellula</taxon>
    </lineage>
</organism>
<name>A0A5C5YGM3_9BACT</name>
<feature type="transmembrane region" description="Helical" evidence="1">
    <location>
        <begin position="1022"/>
        <end position="1041"/>
    </location>
</feature>
<feature type="transmembrane region" description="Helical" evidence="1">
    <location>
        <begin position="522"/>
        <end position="545"/>
    </location>
</feature>
<evidence type="ECO:0000313" key="2">
    <source>
        <dbReference type="EMBL" id="TWT74308.1"/>
    </source>
</evidence>